<gene>
    <name evidence="8" type="ORF">CYY_000148</name>
</gene>
<evidence type="ECO:0000256" key="1">
    <source>
        <dbReference type="ARBA" id="ARBA00004173"/>
    </source>
</evidence>
<evidence type="ECO:0000256" key="3">
    <source>
        <dbReference type="ARBA" id="ARBA00022989"/>
    </source>
</evidence>
<dbReference type="Pfam" id="PF04588">
    <property type="entry name" value="HIG_1_N"/>
    <property type="match status" value="1"/>
</dbReference>
<evidence type="ECO:0000256" key="5">
    <source>
        <dbReference type="SAM" id="MobiDB-lite"/>
    </source>
</evidence>
<dbReference type="OrthoDB" id="6604018at2759"/>
<feature type="domain" description="HIG1" evidence="7">
    <location>
        <begin position="15"/>
        <end position="110"/>
    </location>
</feature>
<feature type="compositionally biased region" description="Low complexity" evidence="5">
    <location>
        <begin position="1"/>
        <end position="18"/>
    </location>
</feature>
<proteinExistence type="predicted"/>
<dbReference type="Gene3D" id="6.10.140.1320">
    <property type="match status" value="1"/>
</dbReference>
<sequence length="116" mass="12351">MSTTPNANQTAAPAAPSSGVFNGLSKKFTIPPPPKTIAEGVKRDVLLVGGLVLTAGALTMGVFNHAKGGSPQATNRFLRLRIIAQSLTVCAMGYYAFTYQKAIDEEEEKKRKVILT</sequence>
<dbReference type="PROSITE" id="PS51503">
    <property type="entry name" value="HIG1"/>
    <property type="match status" value="1"/>
</dbReference>
<keyword evidence="3 6" id="KW-1133">Transmembrane helix</keyword>
<comment type="caution">
    <text evidence="8">The sequence shown here is derived from an EMBL/GenBank/DDBJ whole genome shotgun (WGS) entry which is preliminary data.</text>
</comment>
<dbReference type="EMBL" id="AJWJ01000003">
    <property type="protein sequence ID" value="KAF2078523.1"/>
    <property type="molecule type" value="Genomic_DNA"/>
</dbReference>
<evidence type="ECO:0000313" key="8">
    <source>
        <dbReference type="EMBL" id="KAF2078523.1"/>
    </source>
</evidence>
<feature type="transmembrane region" description="Helical" evidence="6">
    <location>
        <begin position="78"/>
        <end position="97"/>
    </location>
</feature>
<protein>
    <recommendedName>
        <fullName evidence="7">HIG1 domain-containing protein</fullName>
    </recommendedName>
</protein>
<evidence type="ECO:0000313" key="9">
    <source>
        <dbReference type="Proteomes" id="UP000695562"/>
    </source>
</evidence>
<dbReference type="AlphaFoldDB" id="A0A8J4V5X5"/>
<feature type="transmembrane region" description="Helical" evidence="6">
    <location>
        <begin position="45"/>
        <end position="66"/>
    </location>
</feature>
<evidence type="ECO:0000256" key="6">
    <source>
        <dbReference type="SAM" id="Phobius"/>
    </source>
</evidence>
<accession>A0A8J4V5X5</accession>
<keyword evidence="4 6" id="KW-0472">Membrane</keyword>
<dbReference type="InterPro" id="IPR007667">
    <property type="entry name" value="Hypoxia_induced_domain"/>
</dbReference>
<evidence type="ECO:0000256" key="2">
    <source>
        <dbReference type="ARBA" id="ARBA00022692"/>
    </source>
</evidence>
<dbReference type="GO" id="GO:0005739">
    <property type="term" value="C:mitochondrion"/>
    <property type="evidence" value="ECO:0007669"/>
    <property type="project" value="UniProtKB-SubCell"/>
</dbReference>
<keyword evidence="2 6" id="KW-0812">Transmembrane</keyword>
<name>A0A8J4V5X5_9MYCE</name>
<keyword evidence="9" id="KW-1185">Reference proteome</keyword>
<reference evidence="8" key="1">
    <citation type="submission" date="2020-01" db="EMBL/GenBank/DDBJ databases">
        <title>Development of genomics and gene disruption for Polysphondylium violaceum indicates a role for the polyketide synthase stlB in stalk morphogenesis.</title>
        <authorList>
            <person name="Narita B."/>
            <person name="Kawabe Y."/>
            <person name="Kin K."/>
            <person name="Saito T."/>
            <person name="Gibbs R."/>
            <person name="Kuspa A."/>
            <person name="Muzny D."/>
            <person name="Queller D."/>
            <person name="Richards S."/>
            <person name="Strassman J."/>
            <person name="Sucgang R."/>
            <person name="Worley K."/>
            <person name="Schaap P."/>
        </authorList>
    </citation>
    <scope>NUCLEOTIDE SEQUENCE</scope>
    <source>
        <strain evidence="8">QSvi11</strain>
    </source>
</reference>
<feature type="region of interest" description="Disordered" evidence="5">
    <location>
        <begin position="1"/>
        <end position="27"/>
    </location>
</feature>
<evidence type="ECO:0000256" key="4">
    <source>
        <dbReference type="ARBA" id="ARBA00023136"/>
    </source>
</evidence>
<comment type="subcellular location">
    <subcellularLocation>
        <location evidence="1">Mitochondrion</location>
    </subcellularLocation>
</comment>
<organism evidence="8 9">
    <name type="scientific">Polysphondylium violaceum</name>
    <dbReference type="NCBI Taxonomy" id="133409"/>
    <lineage>
        <taxon>Eukaryota</taxon>
        <taxon>Amoebozoa</taxon>
        <taxon>Evosea</taxon>
        <taxon>Eumycetozoa</taxon>
        <taxon>Dictyostelia</taxon>
        <taxon>Dictyosteliales</taxon>
        <taxon>Dictyosteliaceae</taxon>
        <taxon>Polysphondylium</taxon>
    </lineage>
</organism>
<evidence type="ECO:0000259" key="7">
    <source>
        <dbReference type="PROSITE" id="PS51503"/>
    </source>
</evidence>
<dbReference type="Proteomes" id="UP000695562">
    <property type="component" value="Unassembled WGS sequence"/>
</dbReference>